<keyword evidence="2" id="KW-1185">Reference proteome</keyword>
<evidence type="ECO:0000313" key="2">
    <source>
        <dbReference type="Proteomes" id="UP000091956"/>
    </source>
</evidence>
<protein>
    <recommendedName>
        <fullName evidence="3">ATP-binding protein</fullName>
    </recommendedName>
</protein>
<dbReference type="GeneID" id="28842960"/>
<dbReference type="InterPro" id="IPR027417">
    <property type="entry name" value="P-loop_NTPase"/>
</dbReference>
<dbReference type="Gene3D" id="3.40.50.300">
    <property type="entry name" value="P-loop containing nucleotide triphosphate hydrolases"/>
    <property type="match status" value="1"/>
</dbReference>
<dbReference type="SUPFAM" id="SSF52540">
    <property type="entry name" value="P-loop containing nucleoside triphosphate hydrolases"/>
    <property type="match status" value="1"/>
</dbReference>
<dbReference type="AlphaFoldDB" id="A0A1B8G9H2"/>
<organism evidence="1 2">
    <name type="scientific">Pseudogymnoascus verrucosus</name>
    <dbReference type="NCBI Taxonomy" id="342668"/>
    <lineage>
        <taxon>Eukaryota</taxon>
        <taxon>Fungi</taxon>
        <taxon>Dikarya</taxon>
        <taxon>Ascomycota</taxon>
        <taxon>Pezizomycotina</taxon>
        <taxon>Leotiomycetes</taxon>
        <taxon>Thelebolales</taxon>
        <taxon>Thelebolaceae</taxon>
        <taxon>Pseudogymnoascus</taxon>
    </lineage>
</organism>
<dbReference type="RefSeq" id="XP_018126194.2">
    <property type="nucleotide sequence ID" value="XM_018278987.2"/>
</dbReference>
<dbReference type="Pfam" id="PF13671">
    <property type="entry name" value="AAA_33"/>
    <property type="match status" value="1"/>
</dbReference>
<gene>
    <name evidence="1" type="ORF">VE01_09574</name>
</gene>
<dbReference type="Proteomes" id="UP000091956">
    <property type="component" value="Unassembled WGS sequence"/>
</dbReference>
<accession>A0A1B8G9H2</accession>
<evidence type="ECO:0000313" key="1">
    <source>
        <dbReference type="EMBL" id="OBT92461.2"/>
    </source>
</evidence>
<name>A0A1B8G9H2_9PEZI</name>
<sequence>MMSEIRSQVPTELEAALRPLDSRRVVVMTCGSGKSTLAKAIVAKFPSFIRLSIDGYIYDKYGAYDRDYPASKYSRYQDEANEALKVRLQEILQGGKNDVVVDLSFAFRASRDEYRTIVEAGGAQVVIVYLKTDVSELRRRIKERAAAGLDADSAFKMTPEIFDRYVSGFEEPVGEGELVIQR</sequence>
<reference evidence="1 2" key="1">
    <citation type="submission" date="2016-03" db="EMBL/GenBank/DDBJ databases">
        <title>Comparative genomics of Pseudogymnoascus destructans, the fungus causing white-nose syndrome of bats.</title>
        <authorList>
            <person name="Palmer J.M."/>
            <person name="Drees K.P."/>
            <person name="Foster J.T."/>
            <person name="Lindner D.L."/>
        </authorList>
    </citation>
    <scope>NUCLEOTIDE SEQUENCE [LARGE SCALE GENOMIC DNA]</scope>
    <source>
        <strain evidence="1 2">UAMH 10579</strain>
    </source>
</reference>
<evidence type="ECO:0008006" key="3">
    <source>
        <dbReference type="Google" id="ProtNLM"/>
    </source>
</evidence>
<reference evidence="2" key="2">
    <citation type="journal article" date="2018" name="Nat. Commun.">
        <title>Extreme sensitivity to ultraviolet light in the fungal pathogen causing white-nose syndrome of bats.</title>
        <authorList>
            <person name="Palmer J.M."/>
            <person name="Drees K.P."/>
            <person name="Foster J.T."/>
            <person name="Lindner D.L."/>
        </authorList>
    </citation>
    <scope>NUCLEOTIDE SEQUENCE [LARGE SCALE GENOMIC DNA]</scope>
    <source>
        <strain evidence="2">UAMH 10579</strain>
    </source>
</reference>
<dbReference type="EMBL" id="KV460267">
    <property type="protein sequence ID" value="OBT92461.2"/>
    <property type="molecule type" value="Genomic_DNA"/>
</dbReference>
<proteinExistence type="predicted"/>